<dbReference type="PANTHER" id="PTHR16296">
    <property type="entry name" value="UNCHARACTERIZED HYPOTHALAMUS PROTEIN HT007"/>
    <property type="match status" value="1"/>
</dbReference>
<evidence type="ECO:0000313" key="9">
    <source>
        <dbReference type="VGNC" id="VGNC:981"/>
    </source>
</evidence>
<comment type="subcellular location">
    <subcellularLocation>
        <location evidence="1">Mitochondrion membrane</location>
        <topology evidence="1">Multi-pass membrane protein</topology>
    </subcellularLocation>
</comment>
<protein>
    <submittedName>
        <fullName evidence="7">Transmembrane protein 126B</fullName>
    </submittedName>
</protein>
<dbReference type="GO" id="GO:0031966">
    <property type="term" value="C:mitochondrial membrane"/>
    <property type="evidence" value="ECO:0007669"/>
    <property type="project" value="UniProtKB-SubCell"/>
</dbReference>
<accession>A0A2I3T8E5</accession>
<feature type="transmembrane region" description="Helical" evidence="6">
    <location>
        <begin position="72"/>
        <end position="93"/>
    </location>
</feature>
<keyword evidence="8" id="KW-1185">Reference proteome</keyword>
<keyword evidence="2 6" id="KW-0812">Transmembrane</keyword>
<dbReference type="Ensembl" id="ENSPTRT00000106257.1">
    <property type="protein sequence ID" value="ENSPTRP00000085458.1"/>
    <property type="gene ID" value="ENSPTRG00000004133.6"/>
</dbReference>
<evidence type="ECO:0000256" key="6">
    <source>
        <dbReference type="SAM" id="Phobius"/>
    </source>
</evidence>
<name>A0A2I3T8E5_PANTR</name>
<dbReference type="Bgee" id="ENSPTRG00000004133">
    <property type="expression patterns" value="Expressed in fibroblast and 22 other cell types or tissues"/>
</dbReference>
<proteinExistence type="predicted"/>
<dbReference type="VGNC" id="VGNC:981">
    <property type="gene designation" value="TMEM126B"/>
</dbReference>
<evidence type="ECO:0000256" key="2">
    <source>
        <dbReference type="ARBA" id="ARBA00022692"/>
    </source>
</evidence>
<dbReference type="Proteomes" id="UP000002277">
    <property type="component" value="Chromosome 11"/>
</dbReference>
<organism evidence="7 8">
    <name type="scientific">Pan troglodytes</name>
    <name type="common">Chimpanzee</name>
    <dbReference type="NCBI Taxonomy" id="9598"/>
    <lineage>
        <taxon>Eukaryota</taxon>
        <taxon>Metazoa</taxon>
        <taxon>Chordata</taxon>
        <taxon>Craniata</taxon>
        <taxon>Vertebrata</taxon>
        <taxon>Euteleostomi</taxon>
        <taxon>Mammalia</taxon>
        <taxon>Eutheria</taxon>
        <taxon>Euarchontoglires</taxon>
        <taxon>Primates</taxon>
        <taxon>Haplorrhini</taxon>
        <taxon>Catarrhini</taxon>
        <taxon>Hominidae</taxon>
        <taxon>Pan</taxon>
    </lineage>
</organism>
<evidence type="ECO:0000313" key="8">
    <source>
        <dbReference type="Proteomes" id="UP000002277"/>
    </source>
</evidence>
<reference evidence="7 8" key="1">
    <citation type="journal article" date="2005" name="Nature">
        <title>Initial sequence of the chimpanzee genome and comparison with the human genome.</title>
        <authorList>
            <consortium name="Chimpanzee sequencing and analysis consortium"/>
        </authorList>
    </citation>
    <scope>NUCLEOTIDE SEQUENCE [LARGE SCALE GENOMIC DNA]</scope>
</reference>
<dbReference type="EMBL" id="AACZ04016342">
    <property type="status" value="NOT_ANNOTATED_CDS"/>
    <property type="molecule type" value="Genomic_DNA"/>
</dbReference>
<dbReference type="InterPro" id="IPR009801">
    <property type="entry name" value="TMEM126"/>
</dbReference>
<evidence type="ECO:0000256" key="4">
    <source>
        <dbReference type="ARBA" id="ARBA00023128"/>
    </source>
</evidence>
<reference evidence="7" key="3">
    <citation type="submission" date="2025-09" db="UniProtKB">
        <authorList>
            <consortium name="Ensembl"/>
        </authorList>
    </citation>
    <scope>IDENTIFICATION</scope>
</reference>
<dbReference type="GeneTree" id="ENSGT00520000055616"/>
<evidence type="ECO:0000313" key="7">
    <source>
        <dbReference type="Ensembl" id="ENSPTRP00000085458.1"/>
    </source>
</evidence>
<evidence type="ECO:0000256" key="3">
    <source>
        <dbReference type="ARBA" id="ARBA00022989"/>
    </source>
</evidence>
<keyword evidence="4" id="KW-0496">Mitochondrion</keyword>
<feature type="transmembrane region" description="Helical" evidence="6">
    <location>
        <begin position="160"/>
        <end position="181"/>
    </location>
</feature>
<dbReference type="PANTHER" id="PTHR16296:SF3">
    <property type="entry name" value="COMPLEX I ASSEMBLY FACTOR TMEM126B, MITOCHONDRIAL"/>
    <property type="match status" value="1"/>
</dbReference>
<dbReference type="AlphaFoldDB" id="A0A2I3T8E5"/>
<keyword evidence="3 6" id="KW-1133">Transmembrane helix</keyword>
<evidence type="ECO:0000256" key="1">
    <source>
        <dbReference type="ARBA" id="ARBA00004225"/>
    </source>
</evidence>
<keyword evidence="5 6" id="KW-0472">Membrane</keyword>
<gene>
    <name evidence="7 9" type="primary">TMEM126B</name>
</gene>
<evidence type="ECO:0000256" key="5">
    <source>
        <dbReference type="ARBA" id="ARBA00023136"/>
    </source>
</evidence>
<sequence>MVVFGHEAGTKPRDSGVVPVGTEEAPKVFKMAASMHGQPSPSLEDAKLRRPMVIEIIEKKFDYLRKEMTQNIYQMATFGTTAGFSGIFSNFLFRRCFKVKHDALKTYASLATLPFLSTVVTDKLFVIDALYSAVYDIFESKCGRRVLIHWMTLCQTQMKLMAIPLVFQIMFGILNGLHHYAVFEETLEKTIHEE</sequence>
<reference evidence="7" key="2">
    <citation type="submission" date="2025-08" db="UniProtKB">
        <authorList>
            <consortium name="Ensembl"/>
        </authorList>
    </citation>
    <scope>IDENTIFICATION</scope>
</reference>
<dbReference type="Pfam" id="PF07114">
    <property type="entry name" value="TMEM126"/>
    <property type="match status" value="2"/>
</dbReference>